<name>A0A8I0AGR2_9FIRM</name>
<dbReference type="SUPFAM" id="SSF55166">
    <property type="entry name" value="Hedgehog/DD-peptidase"/>
    <property type="match status" value="1"/>
</dbReference>
<dbReference type="EMBL" id="JACOOX010000004">
    <property type="protein sequence ID" value="MBC5662789.1"/>
    <property type="molecule type" value="Genomic_DNA"/>
</dbReference>
<dbReference type="Pfam" id="PF02557">
    <property type="entry name" value="VanY"/>
    <property type="match status" value="1"/>
</dbReference>
<keyword evidence="4" id="KW-1185">Reference proteome</keyword>
<gene>
    <name evidence="3" type="ORF">H8S09_07780</name>
</gene>
<sequence length="244" mass="27555">MKLQEQVSQSDSRPITTEQVSVSEDSTEKTKASSGSYSSFDTASVLQTLASATEAKNNGLLTLVNMSHTLPADWTVDLVELRNDQSIDRRAYDGLQKMMDDARAEGLDPLICSSYRTNETQERLYTNKKNSYLEQGYSEDDATALAATWVAYPGTSEHQLGLTVDICSIGNQELDSSQEDTATQQWLMANCYKYGFILRYPADKSDITEISYEPWHYRYVGVEAATEMYQKHLCLEEYLEQHTN</sequence>
<dbReference type="Gene3D" id="3.30.1380.10">
    <property type="match status" value="1"/>
</dbReference>
<reference evidence="3 4" key="1">
    <citation type="submission" date="2020-08" db="EMBL/GenBank/DDBJ databases">
        <title>Genome public.</title>
        <authorList>
            <person name="Liu C."/>
            <person name="Sun Q."/>
        </authorList>
    </citation>
    <scope>NUCLEOTIDE SEQUENCE [LARGE SCALE GENOMIC DNA]</scope>
    <source>
        <strain evidence="3 4">NSJ-10</strain>
    </source>
</reference>
<dbReference type="GO" id="GO:0006508">
    <property type="term" value="P:proteolysis"/>
    <property type="evidence" value="ECO:0007669"/>
    <property type="project" value="InterPro"/>
</dbReference>
<evidence type="ECO:0000259" key="2">
    <source>
        <dbReference type="Pfam" id="PF02557"/>
    </source>
</evidence>
<dbReference type="InterPro" id="IPR052179">
    <property type="entry name" value="DD-CPase-like"/>
</dbReference>
<evidence type="ECO:0000313" key="3">
    <source>
        <dbReference type="EMBL" id="MBC5662789.1"/>
    </source>
</evidence>
<dbReference type="InterPro" id="IPR003709">
    <property type="entry name" value="VanY-like_core_dom"/>
</dbReference>
<proteinExistence type="predicted"/>
<comment type="caution">
    <text evidence="3">The sequence shown here is derived from an EMBL/GenBank/DDBJ whole genome shotgun (WGS) entry which is preliminary data.</text>
</comment>
<protein>
    <submittedName>
        <fullName evidence="3">M15 family metallopeptidase</fullName>
    </submittedName>
</protein>
<feature type="compositionally biased region" description="Polar residues" evidence="1">
    <location>
        <begin position="1"/>
        <end position="24"/>
    </location>
</feature>
<dbReference type="InterPro" id="IPR058193">
    <property type="entry name" value="VanY/YodJ_core_dom"/>
</dbReference>
<dbReference type="PANTHER" id="PTHR34385">
    <property type="entry name" value="D-ALANYL-D-ALANINE CARBOXYPEPTIDASE"/>
    <property type="match status" value="1"/>
</dbReference>
<accession>A0A8I0AGR2</accession>
<dbReference type="CDD" id="cd14852">
    <property type="entry name" value="LD-carboxypeptidase"/>
    <property type="match status" value="1"/>
</dbReference>
<organism evidence="3 4">
    <name type="scientific">Coprococcus hominis</name>
    <name type="common">ex Liu et al. 2022</name>
    <dbReference type="NCBI Taxonomy" id="2763039"/>
    <lineage>
        <taxon>Bacteria</taxon>
        <taxon>Bacillati</taxon>
        <taxon>Bacillota</taxon>
        <taxon>Clostridia</taxon>
        <taxon>Lachnospirales</taxon>
        <taxon>Lachnospiraceae</taxon>
        <taxon>Coprococcus</taxon>
    </lineage>
</organism>
<dbReference type="AlphaFoldDB" id="A0A8I0AGR2"/>
<dbReference type="Proteomes" id="UP000615234">
    <property type="component" value="Unassembled WGS sequence"/>
</dbReference>
<evidence type="ECO:0000256" key="1">
    <source>
        <dbReference type="SAM" id="MobiDB-lite"/>
    </source>
</evidence>
<dbReference type="InterPro" id="IPR009045">
    <property type="entry name" value="Zn_M74/Hedgehog-like"/>
</dbReference>
<dbReference type="GO" id="GO:0008233">
    <property type="term" value="F:peptidase activity"/>
    <property type="evidence" value="ECO:0007669"/>
    <property type="project" value="InterPro"/>
</dbReference>
<dbReference type="PANTHER" id="PTHR34385:SF1">
    <property type="entry name" value="PEPTIDOGLYCAN L-ALANYL-D-GLUTAMATE ENDOPEPTIDASE CWLK"/>
    <property type="match status" value="1"/>
</dbReference>
<feature type="region of interest" description="Disordered" evidence="1">
    <location>
        <begin position="1"/>
        <end position="37"/>
    </location>
</feature>
<evidence type="ECO:0000313" key="4">
    <source>
        <dbReference type="Proteomes" id="UP000615234"/>
    </source>
</evidence>
<feature type="domain" description="D-alanyl-D-alanine carboxypeptidase-like core" evidence="2">
    <location>
        <begin position="86"/>
        <end position="221"/>
    </location>
</feature>